<evidence type="ECO:0000256" key="1">
    <source>
        <dbReference type="SAM" id="MobiDB-lite"/>
    </source>
</evidence>
<dbReference type="Proteomes" id="UP000016932">
    <property type="component" value="Unassembled WGS sequence"/>
</dbReference>
<proteinExistence type="predicted"/>
<evidence type="ECO:0000313" key="3">
    <source>
        <dbReference type="Proteomes" id="UP000016932"/>
    </source>
</evidence>
<dbReference type="RefSeq" id="XP_007929532.1">
    <property type="nucleotide sequence ID" value="XM_007931341.1"/>
</dbReference>
<feature type="region of interest" description="Disordered" evidence="1">
    <location>
        <begin position="1"/>
        <end position="83"/>
    </location>
</feature>
<dbReference type="EMBL" id="KB446561">
    <property type="protein sequence ID" value="EME80647.1"/>
    <property type="molecule type" value="Genomic_DNA"/>
</dbReference>
<dbReference type="KEGG" id="pfj:MYCFIDRAFT_198817"/>
<dbReference type="STRING" id="383855.M3AT34"/>
<keyword evidence="3" id="KW-1185">Reference proteome</keyword>
<dbReference type="AlphaFoldDB" id="M3AT34"/>
<dbReference type="OrthoDB" id="3649844at2759"/>
<reference evidence="2 3" key="1">
    <citation type="journal article" date="2012" name="PLoS Pathog.">
        <title>Diverse lifestyles and strategies of plant pathogenesis encoded in the genomes of eighteen Dothideomycetes fungi.</title>
        <authorList>
            <person name="Ohm R.A."/>
            <person name="Feau N."/>
            <person name="Henrissat B."/>
            <person name="Schoch C.L."/>
            <person name="Horwitz B.A."/>
            <person name="Barry K.W."/>
            <person name="Condon B.J."/>
            <person name="Copeland A.C."/>
            <person name="Dhillon B."/>
            <person name="Glaser F."/>
            <person name="Hesse C.N."/>
            <person name="Kosti I."/>
            <person name="LaButti K."/>
            <person name="Lindquist E.A."/>
            <person name="Lucas S."/>
            <person name="Salamov A.A."/>
            <person name="Bradshaw R.E."/>
            <person name="Ciuffetti L."/>
            <person name="Hamelin R.C."/>
            <person name="Kema G.H.J."/>
            <person name="Lawrence C."/>
            <person name="Scott J.A."/>
            <person name="Spatafora J.W."/>
            <person name="Turgeon B.G."/>
            <person name="de Wit P.J.G.M."/>
            <person name="Zhong S."/>
            <person name="Goodwin S.B."/>
            <person name="Grigoriev I.V."/>
        </authorList>
    </citation>
    <scope>NUCLEOTIDE SEQUENCE [LARGE SCALE GENOMIC DNA]</scope>
    <source>
        <strain evidence="2 3">CIRAD86</strain>
    </source>
</reference>
<organism evidence="2 3">
    <name type="scientific">Pseudocercospora fijiensis (strain CIRAD86)</name>
    <name type="common">Black leaf streak disease fungus</name>
    <name type="synonym">Mycosphaerella fijiensis</name>
    <dbReference type="NCBI Taxonomy" id="383855"/>
    <lineage>
        <taxon>Eukaryota</taxon>
        <taxon>Fungi</taxon>
        <taxon>Dikarya</taxon>
        <taxon>Ascomycota</taxon>
        <taxon>Pezizomycotina</taxon>
        <taxon>Dothideomycetes</taxon>
        <taxon>Dothideomycetidae</taxon>
        <taxon>Mycosphaerellales</taxon>
        <taxon>Mycosphaerellaceae</taxon>
        <taxon>Pseudocercospora</taxon>
    </lineage>
</organism>
<protein>
    <submittedName>
        <fullName evidence="2">Uncharacterized protein</fullName>
    </submittedName>
</protein>
<name>M3AT34_PSEFD</name>
<sequence>MADGGEVKEEVKPKPDVAEEGKVERQPAVAEGKEVGRQPAIAEVKQVTPQPAIAEGKQVTPQPAVAEDKKVKRQPAVAKPSATQPRSLTRVWDWIICGFIISALVHRVYVHVYVPAMTMVQVPKQVTCPIHQSDPMQGGLLPTRFQTGFGKAAWHIPRHWKTWMSTPIFQKQGWLNVPLAESRQMDKIQRELKTQLPKLIGEEDNAPLLAALQKLSEETTSMAACIGGDVDTMNREQRVSRVSSMSLDCKLRIFWQWSTMQNLALVLASTENIVAANIQKLDNIRSLRASVAEARDLIVRLQQDSAAKVANTDQQIIESTVTWLNTTDFAEQNPIYRTYRVAQRQYMHLTWLDLVYASLDGLLHAKEQQITYIAHVLQNYDLVETLASVKHGISTSPFHNARHGVLDSLPYRSTLLLSELRSNTTLIVFPYGEDRDPCGAQMPYRIPYDTYTPSYPSIQGMANSCAPSTLNQSQNFRDSLRAAKGNFTNVYGEDRDPYGAQMPYRIPYDTYTPSYPSIQGMANSCAPSTLNQSQNFRYSLSAAKGNFTKVYGEDRDPYGAQMPYRIPYDTYTPNYPSIHGMANSCAPSTKNQGQNFRSESYAVKGKATSLRSAARIATRTALKCITAFYTTPSRETTRVFQVLPAASHQARTTKTPRVHVESNFTPVDGGDRDPCRQQLRTKHVQPRPELHVLRRRSFTWPCGGAASAVLPDQINASVGYPGPNQLHSFECAKAREYRNAQYQAGLEMCRLTSRMTMVRDASREESRAGKDLNIYQDSRLGCERLGFWQACLAGSASAADGEDAVVFRYER</sequence>
<dbReference type="HOGENOM" id="CLU_347853_0_0_1"/>
<feature type="compositionally biased region" description="Basic and acidic residues" evidence="1">
    <location>
        <begin position="1"/>
        <end position="36"/>
    </location>
</feature>
<dbReference type="GeneID" id="19335758"/>
<accession>M3AT34</accession>
<dbReference type="VEuPathDB" id="FungiDB:MYCFIDRAFT_198817"/>
<evidence type="ECO:0000313" key="2">
    <source>
        <dbReference type="EMBL" id="EME80647.1"/>
    </source>
</evidence>
<gene>
    <name evidence="2" type="ORF">MYCFIDRAFT_198817</name>
</gene>